<protein>
    <recommendedName>
        <fullName evidence="1">RNase H type-1 domain-containing protein</fullName>
    </recommendedName>
</protein>
<reference evidence="2" key="1">
    <citation type="submission" date="2022-05" db="EMBL/GenBank/DDBJ databases">
        <title>The Musa troglodytarum L. genome provides insights into the mechanism of non-climacteric behaviour and enrichment of carotenoids.</title>
        <authorList>
            <person name="Wang J."/>
        </authorList>
    </citation>
    <scope>NUCLEOTIDE SEQUENCE</scope>
    <source>
        <tissue evidence="2">Leaf</tissue>
    </source>
</reference>
<dbReference type="AlphaFoldDB" id="A0A9E7ICS9"/>
<dbReference type="OrthoDB" id="418757at2759"/>
<dbReference type="Proteomes" id="UP001055439">
    <property type="component" value="Chromosome 9"/>
</dbReference>
<evidence type="ECO:0000313" key="3">
    <source>
        <dbReference type="Proteomes" id="UP001055439"/>
    </source>
</evidence>
<organism evidence="2 3">
    <name type="scientific">Musa troglodytarum</name>
    <name type="common">fe'i banana</name>
    <dbReference type="NCBI Taxonomy" id="320322"/>
    <lineage>
        <taxon>Eukaryota</taxon>
        <taxon>Viridiplantae</taxon>
        <taxon>Streptophyta</taxon>
        <taxon>Embryophyta</taxon>
        <taxon>Tracheophyta</taxon>
        <taxon>Spermatophyta</taxon>
        <taxon>Magnoliopsida</taxon>
        <taxon>Liliopsida</taxon>
        <taxon>Zingiberales</taxon>
        <taxon>Musaceae</taxon>
        <taxon>Musa</taxon>
    </lineage>
</organism>
<evidence type="ECO:0000313" key="2">
    <source>
        <dbReference type="EMBL" id="URE46697.1"/>
    </source>
</evidence>
<feature type="domain" description="RNase H type-1" evidence="1">
    <location>
        <begin position="65"/>
        <end position="101"/>
    </location>
</feature>
<dbReference type="Pfam" id="PF13456">
    <property type="entry name" value="RVT_3"/>
    <property type="match status" value="1"/>
</dbReference>
<accession>A0A9E7ICS9</accession>
<name>A0A9E7ICS9_9LILI</name>
<evidence type="ECO:0000259" key="1">
    <source>
        <dbReference type="Pfam" id="PF13456"/>
    </source>
</evidence>
<gene>
    <name evidence="2" type="ORF">MUK42_14325</name>
</gene>
<dbReference type="GO" id="GO:0004523">
    <property type="term" value="F:RNA-DNA hybrid ribonuclease activity"/>
    <property type="evidence" value="ECO:0007669"/>
    <property type="project" value="InterPro"/>
</dbReference>
<sequence>MRRFQLIREIVARRDVVVERVPFEDNITNLLTKPLTRIVFERHKGLIKIRHIDLMMNCMIRGRLKGSNGLLCEVRAIQEGMQKVLELGIQHLVVRSDSKKAHNKRIFSYKSILLLTLEVSGDLRERPAAVDLIPE</sequence>
<dbReference type="GO" id="GO:0003676">
    <property type="term" value="F:nucleic acid binding"/>
    <property type="evidence" value="ECO:0007669"/>
    <property type="project" value="InterPro"/>
</dbReference>
<dbReference type="EMBL" id="CP097511">
    <property type="protein sequence ID" value="URE46697.1"/>
    <property type="molecule type" value="Genomic_DNA"/>
</dbReference>
<keyword evidence="3" id="KW-1185">Reference proteome</keyword>
<dbReference type="InterPro" id="IPR002156">
    <property type="entry name" value="RNaseH_domain"/>
</dbReference>
<proteinExistence type="predicted"/>